<keyword evidence="3" id="KW-1185">Reference proteome</keyword>
<feature type="domain" description="DUF6915" evidence="1">
    <location>
        <begin position="2"/>
        <end position="103"/>
    </location>
</feature>
<accession>A0A086XTY6</accession>
<dbReference type="EMBL" id="JGYG01000025">
    <property type="protein sequence ID" value="KFI25486.1"/>
    <property type="molecule type" value="Genomic_DNA"/>
</dbReference>
<comment type="caution">
    <text evidence="2">The sequence shown here is derived from an EMBL/GenBank/DDBJ whole genome shotgun (WGS) entry which is preliminary data.</text>
</comment>
<dbReference type="Proteomes" id="UP000028826">
    <property type="component" value="Unassembled WGS sequence"/>
</dbReference>
<proteinExistence type="predicted"/>
<dbReference type="eggNOG" id="ENOG502Z9CA">
    <property type="taxonomic scope" value="Bacteria"/>
</dbReference>
<dbReference type="InterPro" id="IPR054061">
    <property type="entry name" value="DUF6915"/>
</dbReference>
<evidence type="ECO:0000313" key="3">
    <source>
        <dbReference type="Proteomes" id="UP000028826"/>
    </source>
</evidence>
<evidence type="ECO:0000259" key="1">
    <source>
        <dbReference type="Pfam" id="PF21866"/>
    </source>
</evidence>
<dbReference type="Pfam" id="PF21866">
    <property type="entry name" value="DUF6915"/>
    <property type="match status" value="1"/>
</dbReference>
<evidence type="ECO:0000313" key="2">
    <source>
        <dbReference type="EMBL" id="KFI25486.1"/>
    </source>
</evidence>
<gene>
    <name evidence="2" type="ORF">CN97_08110</name>
</gene>
<organism evidence="2 3">
    <name type="scientific">Haematobacter massiliensis</name>
    <dbReference type="NCBI Taxonomy" id="195105"/>
    <lineage>
        <taxon>Bacteria</taxon>
        <taxon>Pseudomonadati</taxon>
        <taxon>Pseudomonadota</taxon>
        <taxon>Alphaproteobacteria</taxon>
        <taxon>Rhodobacterales</taxon>
        <taxon>Paracoccaceae</taxon>
        <taxon>Haematobacter</taxon>
    </lineage>
</organism>
<dbReference type="AlphaFoldDB" id="A0A086XTY6"/>
<name>A0A086XTY6_9RHOB</name>
<reference evidence="2 3" key="1">
    <citation type="submission" date="2014-03" db="EMBL/GenBank/DDBJ databases">
        <title>Genome of Haematobacter massiliensis CCUG 47968.</title>
        <authorList>
            <person name="Wang D."/>
            <person name="Wang G."/>
        </authorList>
    </citation>
    <scope>NUCLEOTIDE SEQUENCE [LARGE SCALE GENOMIC DNA]</scope>
    <source>
        <strain evidence="2 3">CCUG 47968</strain>
    </source>
</reference>
<protein>
    <recommendedName>
        <fullName evidence="1">DUF6915 domain-containing protein</fullName>
    </recommendedName>
</protein>
<dbReference type="STRING" id="195105.CN97_08110"/>
<sequence length="183" mass="20486">MAHPYHHALSSVKKWGGVVEDYIELHSWFDASKQILADFRHRALRHHAEGIFLLETVFGKTLTLSSGRVIPTRWVGEQHVREDLGHIPSFADWARAIRPEPWMGRTPKIEAEVEPSQAAPTPAPDPFYPLLGLTADAAGFAVLRAASRAFHPSIRKDPGLRLARRRFYRQMLAAHAAATSSVI</sequence>